<dbReference type="PANTHER" id="PTHR43765:SF2">
    <property type="entry name" value="2-DEHYDROPANTOATE 2-REDUCTASE"/>
    <property type="match status" value="1"/>
</dbReference>
<keyword evidence="5 10" id="KW-0566">Pantothenate biosynthesis</keyword>
<dbReference type="NCBIfam" id="TIGR00745">
    <property type="entry name" value="apbA_panE"/>
    <property type="match status" value="1"/>
</dbReference>
<evidence type="ECO:0000259" key="11">
    <source>
        <dbReference type="Pfam" id="PF02558"/>
    </source>
</evidence>
<dbReference type="InterPro" id="IPR013328">
    <property type="entry name" value="6PGD_dom2"/>
</dbReference>
<comment type="pathway">
    <text evidence="1 10">Cofactor biosynthesis; (R)-pantothenate biosynthesis; (R)-pantoate from 3-methyl-2-oxobutanoate: step 2/2.</text>
</comment>
<dbReference type="PANTHER" id="PTHR43765">
    <property type="entry name" value="2-DEHYDROPANTOATE 2-REDUCTASE-RELATED"/>
    <property type="match status" value="1"/>
</dbReference>
<evidence type="ECO:0000256" key="5">
    <source>
        <dbReference type="ARBA" id="ARBA00022655"/>
    </source>
</evidence>
<evidence type="ECO:0000259" key="12">
    <source>
        <dbReference type="Pfam" id="PF08546"/>
    </source>
</evidence>
<dbReference type="InterPro" id="IPR036291">
    <property type="entry name" value="NAD(P)-bd_dom_sf"/>
</dbReference>
<accession>A0ABW0RFF2</accession>
<evidence type="ECO:0000256" key="9">
    <source>
        <dbReference type="ARBA" id="ARBA00048793"/>
    </source>
</evidence>
<reference evidence="14" key="1">
    <citation type="journal article" date="2019" name="Int. J. Syst. Evol. Microbiol.">
        <title>The Global Catalogue of Microorganisms (GCM) 10K type strain sequencing project: providing services to taxonomists for standard genome sequencing and annotation.</title>
        <authorList>
            <consortium name="The Broad Institute Genomics Platform"/>
            <consortium name="The Broad Institute Genome Sequencing Center for Infectious Disease"/>
            <person name="Wu L."/>
            <person name="Ma J."/>
        </authorList>
    </citation>
    <scope>NUCLEOTIDE SEQUENCE [LARGE SCALE GENOMIC DNA]</scope>
    <source>
        <strain evidence="14">CGMCC 4.1799</strain>
    </source>
</reference>
<dbReference type="RefSeq" id="WP_248157040.1">
    <property type="nucleotide sequence ID" value="NZ_JAKZAJ010000003.1"/>
</dbReference>
<proteinExistence type="inferred from homology"/>
<evidence type="ECO:0000256" key="8">
    <source>
        <dbReference type="ARBA" id="ARBA00032024"/>
    </source>
</evidence>
<dbReference type="EC" id="1.1.1.169" evidence="3 10"/>
<keyword evidence="14" id="KW-1185">Reference proteome</keyword>
<evidence type="ECO:0000313" key="13">
    <source>
        <dbReference type="EMBL" id="MFC5543491.1"/>
    </source>
</evidence>
<comment type="catalytic activity">
    <reaction evidence="9 10">
        <text>(R)-pantoate + NADP(+) = 2-dehydropantoate + NADPH + H(+)</text>
        <dbReference type="Rhea" id="RHEA:16233"/>
        <dbReference type="ChEBI" id="CHEBI:11561"/>
        <dbReference type="ChEBI" id="CHEBI:15378"/>
        <dbReference type="ChEBI" id="CHEBI:15980"/>
        <dbReference type="ChEBI" id="CHEBI:57783"/>
        <dbReference type="ChEBI" id="CHEBI:58349"/>
        <dbReference type="EC" id="1.1.1.169"/>
    </reaction>
</comment>
<dbReference type="SUPFAM" id="SSF48179">
    <property type="entry name" value="6-phosphogluconate dehydrogenase C-terminal domain-like"/>
    <property type="match status" value="1"/>
</dbReference>
<organism evidence="13 14">
    <name type="scientific">Marinobacter koreensis</name>
    <dbReference type="NCBI Taxonomy" id="335974"/>
    <lineage>
        <taxon>Bacteria</taxon>
        <taxon>Pseudomonadati</taxon>
        <taxon>Pseudomonadota</taxon>
        <taxon>Gammaproteobacteria</taxon>
        <taxon>Pseudomonadales</taxon>
        <taxon>Marinobacteraceae</taxon>
        <taxon>Marinobacter</taxon>
    </lineage>
</organism>
<sequence>MIGILGAGALGRLWAALLPADQVGYLSRPEASLSGQDVDYIFESISGEEHPIHLSPITPETISVLLVTTKAGDTLTALQHRMPAIPLRTPIVLFQNGLGSQQSVAEAWPDRPILAASTTEGANRPTPERVIHAGLGKTWLGPMTPSGRQCVEDVLRVLKQTGLELHAEENILTRLWDKLIVNAGINPFTAILDCPNGDLLESAFFQKHIGALCREMALLVAAETDRDLSPEDLQERIRDVVIRTARNTSSMRADVLRGKPTEIDFINGYLVGLGKKLGIPTPVNQLLTEQVKQLSPHSE</sequence>
<comment type="similarity">
    <text evidence="2 10">Belongs to the ketopantoate reductase family.</text>
</comment>
<gene>
    <name evidence="13" type="ORF">ACFPQA_00325</name>
</gene>
<dbReference type="Proteomes" id="UP001596055">
    <property type="component" value="Unassembled WGS sequence"/>
</dbReference>
<dbReference type="Pfam" id="PF08546">
    <property type="entry name" value="ApbA_C"/>
    <property type="match status" value="1"/>
</dbReference>
<name>A0ABW0RFF2_9GAMM</name>
<dbReference type="InterPro" id="IPR008927">
    <property type="entry name" value="6-PGluconate_DH-like_C_sf"/>
</dbReference>
<dbReference type="Gene3D" id="3.40.50.720">
    <property type="entry name" value="NAD(P)-binding Rossmann-like Domain"/>
    <property type="match status" value="1"/>
</dbReference>
<comment type="function">
    <text evidence="10">Catalyzes the NADPH-dependent reduction of ketopantoate into pantoic acid.</text>
</comment>
<evidence type="ECO:0000256" key="3">
    <source>
        <dbReference type="ARBA" id="ARBA00013014"/>
    </source>
</evidence>
<protein>
    <recommendedName>
        <fullName evidence="4 10">2-dehydropantoate 2-reductase</fullName>
        <ecNumber evidence="3 10">1.1.1.169</ecNumber>
    </recommendedName>
    <alternativeName>
        <fullName evidence="8 10">Ketopantoate reductase</fullName>
    </alternativeName>
</protein>
<feature type="domain" description="Ketopantoate reductase C-terminal" evidence="12">
    <location>
        <begin position="170"/>
        <end position="294"/>
    </location>
</feature>
<keyword evidence="7 10" id="KW-0560">Oxidoreductase</keyword>
<feature type="domain" description="Ketopantoate reductase N-terminal" evidence="11">
    <location>
        <begin position="2"/>
        <end position="143"/>
    </location>
</feature>
<evidence type="ECO:0000256" key="4">
    <source>
        <dbReference type="ARBA" id="ARBA00019465"/>
    </source>
</evidence>
<evidence type="ECO:0000256" key="7">
    <source>
        <dbReference type="ARBA" id="ARBA00023002"/>
    </source>
</evidence>
<dbReference type="InterPro" id="IPR013332">
    <property type="entry name" value="KPR_N"/>
</dbReference>
<dbReference type="InterPro" id="IPR050838">
    <property type="entry name" value="Ketopantoate_reductase"/>
</dbReference>
<dbReference type="Pfam" id="PF02558">
    <property type="entry name" value="ApbA"/>
    <property type="match status" value="1"/>
</dbReference>
<evidence type="ECO:0000256" key="2">
    <source>
        <dbReference type="ARBA" id="ARBA00007870"/>
    </source>
</evidence>
<dbReference type="EMBL" id="JBHSNL010000001">
    <property type="protein sequence ID" value="MFC5543491.1"/>
    <property type="molecule type" value="Genomic_DNA"/>
</dbReference>
<evidence type="ECO:0000256" key="10">
    <source>
        <dbReference type="RuleBase" id="RU362068"/>
    </source>
</evidence>
<dbReference type="InterPro" id="IPR003710">
    <property type="entry name" value="ApbA"/>
</dbReference>
<comment type="caution">
    <text evidence="13">The sequence shown here is derived from an EMBL/GenBank/DDBJ whole genome shotgun (WGS) entry which is preliminary data.</text>
</comment>
<dbReference type="SUPFAM" id="SSF51735">
    <property type="entry name" value="NAD(P)-binding Rossmann-fold domains"/>
    <property type="match status" value="1"/>
</dbReference>
<evidence type="ECO:0000256" key="1">
    <source>
        <dbReference type="ARBA" id="ARBA00004994"/>
    </source>
</evidence>
<evidence type="ECO:0000256" key="6">
    <source>
        <dbReference type="ARBA" id="ARBA00022857"/>
    </source>
</evidence>
<dbReference type="InterPro" id="IPR013752">
    <property type="entry name" value="KPA_reductase"/>
</dbReference>
<dbReference type="Gene3D" id="1.10.1040.10">
    <property type="entry name" value="N-(1-d-carboxylethyl)-l-norvaline Dehydrogenase, domain 2"/>
    <property type="match status" value="1"/>
</dbReference>
<evidence type="ECO:0000313" key="14">
    <source>
        <dbReference type="Proteomes" id="UP001596055"/>
    </source>
</evidence>
<keyword evidence="6 10" id="KW-0521">NADP</keyword>